<proteinExistence type="predicted"/>
<feature type="compositionally biased region" description="Basic residues" evidence="1">
    <location>
        <begin position="12"/>
        <end position="26"/>
    </location>
</feature>
<protein>
    <submittedName>
        <fullName evidence="2">Uncharacterized protein</fullName>
    </submittedName>
</protein>
<evidence type="ECO:0000256" key="1">
    <source>
        <dbReference type="SAM" id="MobiDB-lite"/>
    </source>
</evidence>
<name>A0A4C1W3E2_EUMVA</name>
<evidence type="ECO:0000313" key="2">
    <source>
        <dbReference type="EMBL" id="GBP45072.1"/>
    </source>
</evidence>
<reference evidence="2 3" key="1">
    <citation type="journal article" date="2019" name="Commun. Biol.">
        <title>The bagworm genome reveals a unique fibroin gene that provides high tensile strength.</title>
        <authorList>
            <person name="Kono N."/>
            <person name="Nakamura H."/>
            <person name="Ohtoshi R."/>
            <person name="Tomita M."/>
            <person name="Numata K."/>
            <person name="Arakawa K."/>
        </authorList>
    </citation>
    <scope>NUCLEOTIDE SEQUENCE [LARGE SCALE GENOMIC DNA]</scope>
</reference>
<sequence>MLFTEAISPRGNRTRKRLGCAWHGRRSDRAAPAPPRRPPAGSYRAFSPIDALYVSTCHKSIASGMMKCVTE</sequence>
<gene>
    <name evidence="2" type="ORF">EVAR_33177_1</name>
</gene>
<dbReference type="AlphaFoldDB" id="A0A4C1W3E2"/>
<dbReference type="EMBL" id="BGZK01000464">
    <property type="protein sequence ID" value="GBP45072.1"/>
    <property type="molecule type" value="Genomic_DNA"/>
</dbReference>
<feature type="region of interest" description="Disordered" evidence="1">
    <location>
        <begin position="1"/>
        <end position="42"/>
    </location>
</feature>
<accession>A0A4C1W3E2</accession>
<evidence type="ECO:0000313" key="3">
    <source>
        <dbReference type="Proteomes" id="UP000299102"/>
    </source>
</evidence>
<organism evidence="2 3">
    <name type="scientific">Eumeta variegata</name>
    <name type="common">Bagworm moth</name>
    <name type="synonym">Eumeta japonica</name>
    <dbReference type="NCBI Taxonomy" id="151549"/>
    <lineage>
        <taxon>Eukaryota</taxon>
        <taxon>Metazoa</taxon>
        <taxon>Ecdysozoa</taxon>
        <taxon>Arthropoda</taxon>
        <taxon>Hexapoda</taxon>
        <taxon>Insecta</taxon>
        <taxon>Pterygota</taxon>
        <taxon>Neoptera</taxon>
        <taxon>Endopterygota</taxon>
        <taxon>Lepidoptera</taxon>
        <taxon>Glossata</taxon>
        <taxon>Ditrysia</taxon>
        <taxon>Tineoidea</taxon>
        <taxon>Psychidae</taxon>
        <taxon>Oiketicinae</taxon>
        <taxon>Eumeta</taxon>
    </lineage>
</organism>
<dbReference type="Proteomes" id="UP000299102">
    <property type="component" value="Unassembled WGS sequence"/>
</dbReference>
<comment type="caution">
    <text evidence="2">The sequence shown here is derived from an EMBL/GenBank/DDBJ whole genome shotgun (WGS) entry which is preliminary data.</text>
</comment>
<keyword evidence="3" id="KW-1185">Reference proteome</keyword>